<dbReference type="InterPro" id="IPR020846">
    <property type="entry name" value="MFS_dom"/>
</dbReference>
<feature type="transmembrane region" description="Helical" evidence="6">
    <location>
        <begin position="314"/>
        <end position="334"/>
    </location>
</feature>
<feature type="transmembrane region" description="Helical" evidence="6">
    <location>
        <begin position="93"/>
        <end position="113"/>
    </location>
</feature>
<feature type="transmembrane region" description="Helical" evidence="6">
    <location>
        <begin position="279"/>
        <end position="302"/>
    </location>
</feature>
<feature type="transmembrane region" description="Helical" evidence="6">
    <location>
        <begin position="340"/>
        <end position="366"/>
    </location>
</feature>
<evidence type="ECO:0000259" key="7">
    <source>
        <dbReference type="PROSITE" id="PS50850"/>
    </source>
</evidence>
<dbReference type="EMBL" id="CP097253">
    <property type="protein sequence ID" value="UUR08115.1"/>
    <property type="molecule type" value="Genomic_DNA"/>
</dbReference>
<dbReference type="SUPFAM" id="SSF103473">
    <property type="entry name" value="MFS general substrate transporter"/>
    <property type="match status" value="1"/>
</dbReference>
<dbReference type="InterPro" id="IPR011701">
    <property type="entry name" value="MFS"/>
</dbReference>
<evidence type="ECO:0000313" key="8">
    <source>
        <dbReference type="EMBL" id="UUR08115.1"/>
    </source>
</evidence>
<name>A0ABY5MWH2_9SPHN</name>
<feature type="transmembrane region" description="Helical" evidence="6">
    <location>
        <begin position="119"/>
        <end position="141"/>
    </location>
</feature>
<organism evidence="8 9">
    <name type="scientific">Sphingomonas glaciei</name>
    <dbReference type="NCBI Taxonomy" id="2938948"/>
    <lineage>
        <taxon>Bacteria</taxon>
        <taxon>Pseudomonadati</taxon>
        <taxon>Pseudomonadota</taxon>
        <taxon>Alphaproteobacteria</taxon>
        <taxon>Sphingomonadales</taxon>
        <taxon>Sphingomonadaceae</taxon>
        <taxon>Sphingomonas</taxon>
    </lineage>
</organism>
<keyword evidence="3 6" id="KW-0812">Transmembrane</keyword>
<evidence type="ECO:0000256" key="6">
    <source>
        <dbReference type="SAM" id="Phobius"/>
    </source>
</evidence>
<evidence type="ECO:0000256" key="1">
    <source>
        <dbReference type="ARBA" id="ARBA00004141"/>
    </source>
</evidence>
<evidence type="ECO:0000313" key="9">
    <source>
        <dbReference type="Proteomes" id="UP000831921"/>
    </source>
</evidence>
<keyword evidence="2" id="KW-0813">Transport</keyword>
<feature type="transmembrane region" description="Helical" evidence="6">
    <location>
        <begin position="373"/>
        <end position="401"/>
    </location>
</feature>
<evidence type="ECO:0000256" key="5">
    <source>
        <dbReference type="ARBA" id="ARBA00023136"/>
    </source>
</evidence>
<dbReference type="Proteomes" id="UP000831921">
    <property type="component" value="Chromosome"/>
</dbReference>
<dbReference type="Gene3D" id="1.20.1250.20">
    <property type="entry name" value="MFS general substrate transporter like domains"/>
    <property type="match status" value="2"/>
</dbReference>
<feature type="transmembrane region" description="Helical" evidence="6">
    <location>
        <begin position="242"/>
        <end position="267"/>
    </location>
</feature>
<dbReference type="RefSeq" id="WP_249503894.1">
    <property type="nucleotide sequence ID" value="NZ_CP097253.1"/>
</dbReference>
<dbReference type="InterPro" id="IPR036259">
    <property type="entry name" value="MFS_trans_sf"/>
</dbReference>
<accession>A0ABY5MWH2</accession>
<dbReference type="PROSITE" id="PS50850">
    <property type="entry name" value="MFS"/>
    <property type="match status" value="1"/>
</dbReference>
<protein>
    <submittedName>
        <fullName evidence="8">MFS transporter</fullName>
    </submittedName>
</protein>
<evidence type="ECO:0000256" key="3">
    <source>
        <dbReference type="ARBA" id="ARBA00022692"/>
    </source>
</evidence>
<feature type="transmembrane region" description="Helical" evidence="6">
    <location>
        <begin position="195"/>
        <end position="213"/>
    </location>
</feature>
<feature type="transmembrane region" description="Helical" evidence="6">
    <location>
        <begin position="407"/>
        <end position="429"/>
    </location>
</feature>
<evidence type="ECO:0000256" key="2">
    <source>
        <dbReference type="ARBA" id="ARBA00022448"/>
    </source>
</evidence>
<feature type="domain" description="Major facilitator superfamily (MFS) profile" evidence="7">
    <location>
        <begin position="25"/>
        <end position="437"/>
    </location>
</feature>
<dbReference type="InterPro" id="IPR044770">
    <property type="entry name" value="MFS_spinster-like"/>
</dbReference>
<dbReference type="Pfam" id="PF07690">
    <property type="entry name" value="MFS_1"/>
    <property type="match status" value="1"/>
</dbReference>
<reference evidence="8 9" key="1">
    <citation type="submission" date="2022-05" db="EMBL/GenBank/DDBJ databases">
        <title>S8-45 Sphingomonas ultraviolaceadurans.</title>
        <authorList>
            <person name="Liu Y."/>
        </authorList>
    </citation>
    <scope>NUCLEOTIDE SEQUENCE [LARGE SCALE GENOMIC DNA]</scope>
    <source>
        <strain evidence="8 9">S8-45</strain>
    </source>
</reference>
<dbReference type="PANTHER" id="PTHR23505">
    <property type="entry name" value="SPINSTER"/>
    <property type="match status" value="1"/>
</dbReference>
<sequence length="442" mass="45067">MNFEAKLAAPTPAVSGAEPALARSFLPITALSLAIAAGFTAMMSFGTVQEAAKAELGLSDAVLGLIQGVSAAVPLVLFSIPIGILVDRGNRMRLFIALALTWTLGTAITAYAPNVAILFVGRMLTGIGTTGALTAALSLSADLCGPTERGRGVLLISLGKALGQAAAFAVVGWTFGYFVQTSAANWLGLAPWRSTHLALTFASLACILPLLFFREPPRHEVEAQVGAPFRVLAGEFWERRGFLLPLFAGQVTVVMADAAAAIWAAPVLGRDFGQQPQDFAGWMGAMMLFTGIAGAVLGGIAADAGQKTGRRGGLLIGAVIAAVLAIPAALFPLAGSTTLFAIALGTLVLCGTVTGLITSVALTVFVPNELRGLCIGAFIAVAGLIGFGIAPSLVTLISSLLGGEQHLATALAGVGFTVSLVSLGAFVVAMRNAPSNATEPVR</sequence>
<comment type="subcellular location">
    <subcellularLocation>
        <location evidence="1">Membrane</location>
        <topology evidence="1">Multi-pass membrane protein</topology>
    </subcellularLocation>
</comment>
<gene>
    <name evidence="8" type="ORF">M1K48_00230</name>
</gene>
<feature type="transmembrane region" description="Helical" evidence="6">
    <location>
        <begin position="65"/>
        <end position="86"/>
    </location>
</feature>
<keyword evidence="4 6" id="KW-1133">Transmembrane helix</keyword>
<feature type="transmembrane region" description="Helical" evidence="6">
    <location>
        <begin position="153"/>
        <end position="175"/>
    </location>
</feature>
<keyword evidence="5 6" id="KW-0472">Membrane</keyword>
<feature type="transmembrane region" description="Helical" evidence="6">
    <location>
        <begin position="25"/>
        <end position="45"/>
    </location>
</feature>
<keyword evidence="9" id="KW-1185">Reference proteome</keyword>
<evidence type="ECO:0000256" key="4">
    <source>
        <dbReference type="ARBA" id="ARBA00022989"/>
    </source>
</evidence>
<proteinExistence type="predicted"/>
<dbReference type="PANTHER" id="PTHR23505:SF79">
    <property type="entry name" value="PROTEIN SPINSTER"/>
    <property type="match status" value="1"/>
</dbReference>